<dbReference type="InterPro" id="IPR052964">
    <property type="entry name" value="Sporulation_signal_mat"/>
</dbReference>
<sequence>RARVRRGVRLGTTVLFACVLLSVVSWQVTAAGLVDPGPAPGGEKLGSASWAFFAPDPPDEYSWYVVEAERESGDPIDLVDGGTVDFDRPPDAMDRYPSTLWKRYGTKLRGGGGDAHLDPAAAYFCDRAPDDVESVTIYRVDQSVDADGPVGEPVPHERISATC</sequence>
<gene>
    <name evidence="1" type="ORF">ACFQE6_24880</name>
</gene>
<reference evidence="1 2" key="1">
    <citation type="journal article" date="2019" name="Int. J. Syst. Evol. Microbiol.">
        <title>The Global Catalogue of Microorganisms (GCM) 10K type strain sequencing project: providing services to taxonomists for standard genome sequencing and annotation.</title>
        <authorList>
            <consortium name="The Broad Institute Genomics Platform"/>
            <consortium name="The Broad Institute Genome Sequencing Center for Infectious Disease"/>
            <person name="Wu L."/>
            <person name="Ma J."/>
        </authorList>
    </citation>
    <scope>NUCLEOTIDE SEQUENCE [LARGE SCALE GENOMIC DNA]</scope>
    <source>
        <strain evidence="1 2">LMG 29247</strain>
    </source>
</reference>
<name>A0ABD5SY08_9EURY</name>
<dbReference type="PANTHER" id="PTHR39535">
    <property type="entry name" value="SPORULATION-DELAYING PROTEIN SDPB"/>
    <property type="match status" value="1"/>
</dbReference>
<accession>A0ABD5SY08</accession>
<feature type="non-terminal residue" evidence="1">
    <location>
        <position position="1"/>
    </location>
</feature>
<evidence type="ECO:0000313" key="2">
    <source>
        <dbReference type="Proteomes" id="UP001596383"/>
    </source>
</evidence>
<dbReference type="EMBL" id="JBHSWV010000493">
    <property type="protein sequence ID" value="MFC6768116.1"/>
    <property type="molecule type" value="Genomic_DNA"/>
</dbReference>
<proteinExistence type="predicted"/>
<organism evidence="1 2">
    <name type="scientific">Natrinema soli</name>
    <dbReference type="NCBI Taxonomy" id="1930624"/>
    <lineage>
        <taxon>Archaea</taxon>
        <taxon>Methanobacteriati</taxon>
        <taxon>Methanobacteriota</taxon>
        <taxon>Stenosarchaea group</taxon>
        <taxon>Halobacteria</taxon>
        <taxon>Halobacteriales</taxon>
        <taxon>Natrialbaceae</taxon>
        <taxon>Natrinema</taxon>
    </lineage>
</organism>
<dbReference type="Proteomes" id="UP001596383">
    <property type="component" value="Unassembled WGS sequence"/>
</dbReference>
<keyword evidence="2" id="KW-1185">Reference proteome</keyword>
<comment type="caution">
    <text evidence="1">The sequence shown here is derived from an EMBL/GenBank/DDBJ whole genome shotgun (WGS) entry which is preliminary data.</text>
</comment>
<dbReference type="PANTHER" id="PTHR39535:SF2">
    <property type="entry name" value="HTTM DOMAIN-CONTAINING PROTEIN"/>
    <property type="match status" value="1"/>
</dbReference>
<evidence type="ECO:0000313" key="1">
    <source>
        <dbReference type="EMBL" id="MFC6768116.1"/>
    </source>
</evidence>
<dbReference type="AlphaFoldDB" id="A0ABD5SY08"/>
<protein>
    <submittedName>
        <fullName evidence="1">HTTM domain-containing protein</fullName>
    </submittedName>
</protein>